<dbReference type="PROSITE" id="PS51257">
    <property type="entry name" value="PROKAR_LIPOPROTEIN"/>
    <property type="match status" value="1"/>
</dbReference>
<dbReference type="RefSeq" id="WP_069116430.1">
    <property type="nucleotide sequence ID" value="NZ_CP017015.1"/>
</dbReference>
<evidence type="ECO:0000313" key="3">
    <source>
        <dbReference type="EMBL" id="AOG60468.1"/>
    </source>
</evidence>
<dbReference type="EMBL" id="CP017015">
    <property type="protein sequence ID" value="AOG60468.1"/>
    <property type="molecule type" value="Genomic_DNA"/>
</dbReference>
<dbReference type="NCBIfam" id="NF038029">
    <property type="entry name" value="LP_plasma"/>
    <property type="match status" value="1"/>
</dbReference>
<feature type="signal peptide" evidence="2">
    <location>
        <begin position="1"/>
        <end position="23"/>
    </location>
</feature>
<feature type="region of interest" description="Disordered" evidence="1">
    <location>
        <begin position="29"/>
        <end position="54"/>
    </location>
</feature>
<feature type="compositionally biased region" description="Basic and acidic residues" evidence="1">
    <location>
        <begin position="29"/>
        <end position="38"/>
    </location>
</feature>
<organism evidence="3 4">
    <name type="scientific">Spiroplasma helicoides</name>
    <dbReference type="NCBI Taxonomy" id="216938"/>
    <lineage>
        <taxon>Bacteria</taxon>
        <taxon>Bacillati</taxon>
        <taxon>Mycoplasmatota</taxon>
        <taxon>Mollicutes</taxon>
        <taxon>Entomoplasmatales</taxon>
        <taxon>Spiroplasmataceae</taxon>
        <taxon>Spiroplasma</taxon>
    </lineage>
</organism>
<dbReference type="OrthoDB" id="389803at2"/>
<dbReference type="Proteomes" id="UP000094378">
    <property type="component" value="Chromosome"/>
</dbReference>
<evidence type="ECO:0000313" key="4">
    <source>
        <dbReference type="Proteomes" id="UP000094378"/>
    </source>
</evidence>
<dbReference type="KEGG" id="shj:SHELI_v1c05170"/>
<sequence length="712" mass="80239">MKKLLSLLTSISLIAASSSLAVACPAKNEAAEDNKNDGGDSNGTGEGVKDPEPSVNYESVLNEFKKEVSNIIDKQLKSSHSLWFENIDKSQNKFFDKNFKNKLSGVNALEKNTYKISEILKKNNDENSKNAFLADVKSHLNYDAMKNEIDNLKKNAKYNIVVGSLTAEKILDIDFSKFMDDSDQNKVVFSDEVETGDANVRDGSDQNLSKYVLNLSLDVNFKLTYVSNNQSSENSTSNDPKIATVKFGYTLTGSEKVEKAVKEAAKTLKYKYITDSKFSSLIKPDSSINGDDKFINDSTKINSAIQKVFDKDEFLPELTKTLNDLFSSQGTTFKVDASAVDSASLVDDVSDKNPNEVWDYNLYANSQSRYKWKDKDKGTTPNYYNEEGLAKNQSLYDYIFKNIEKGEQEGAVNYDEAIKNYILENIGNWTKTYSESIINAAEDLNDQTTVSNKDDLLKAIKRSVSYKIFKIENLKLEVSGGFKIDLNQLFIAAGYTVSNKEEDITAINKENYESSQTFKSIKANIINGIKKYHEVYGIGNTTESYSIAGMKGGENSLFDSIDIKFISNYEYQGSYQAIMYWDSTRKRFNSVLSLNKDFDDSKLQFKNTGKDAQALARHKLLSEGNQSYFGWEMAEKSTPPLHLRLANASWLSGDKVTRKPGLYINSYNGDQKAKTVEFNFTLNFVNIRFVTDGIWTHEPTDSFRYKPVIEKI</sequence>
<evidence type="ECO:0008006" key="5">
    <source>
        <dbReference type="Google" id="ProtNLM"/>
    </source>
</evidence>
<evidence type="ECO:0000256" key="2">
    <source>
        <dbReference type="SAM" id="SignalP"/>
    </source>
</evidence>
<feature type="chain" id="PRO_5008554095" description="Lipoprotein" evidence="2">
    <location>
        <begin position="24"/>
        <end position="712"/>
    </location>
</feature>
<dbReference type="STRING" id="216938.SHELI_v1c05170"/>
<evidence type="ECO:0000256" key="1">
    <source>
        <dbReference type="SAM" id="MobiDB-lite"/>
    </source>
</evidence>
<accession>A0A1B3SKJ9</accession>
<keyword evidence="2" id="KW-0732">Signal</keyword>
<dbReference type="AlphaFoldDB" id="A0A1B3SKJ9"/>
<gene>
    <name evidence="3" type="ORF">SHELI_v1c05170</name>
</gene>
<keyword evidence="4" id="KW-1185">Reference proteome</keyword>
<reference evidence="3 4" key="1">
    <citation type="submission" date="2016-08" db="EMBL/GenBank/DDBJ databases">
        <title>Complete genome sequence of Spiroplasma helicoides TABS-2 (DSM 22551).</title>
        <authorList>
            <person name="Shen W.-Y."/>
            <person name="Lo W.-S."/>
            <person name="Lai Y.-C."/>
            <person name="Kuo C.-H."/>
        </authorList>
    </citation>
    <scope>NUCLEOTIDE SEQUENCE [LARGE SCALE GENOMIC DNA]</scope>
    <source>
        <strain evidence="3 4">TABS-2</strain>
    </source>
</reference>
<protein>
    <recommendedName>
        <fullName evidence="5">Lipoprotein</fullName>
    </recommendedName>
</protein>
<name>A0A1B3SKJ9_9MOLU</name>
<dbReference type="InterPro" id="IPR054816">
    <property type="entry name" value="Lipoprotein_mollicutes-type_CS"/>
</dbReference>
<proteinExistence type="predicted"/>